<accession>A0A7C8MZS6</accession>
<feature type="compositionally biased region" description="Low complexity" evidence="1">
    <location>
        <begin position="131"/>
        <end position="140"/>
    </location>
</feature>
<proteinExistence type="predicted"/>
<evidence type="ECO:0000313" key="3">
    <source>
        <dbReference type="EMBL" id="KAF3081824.1"/>
    </source>
</evidence>
<dbReference type="PANTHER" id="PTHR15682:SF2">
    <property type="entry name" value="UNHEALTHY RIBOSOME BIOGENESIS PROTEIN 2 HOMOLOG"/>
    <property type="match status" value="1"/>
</dbReference>
<comment type="caution">
    <text evidence="3">The sequence shown here is derived from an EMBL/GenBank/DDBJ whole genome shotgun (WGS) entry which is preliminary data.</text>
</comment>
<dbReference type="Proteomes" id="UP000475325">
    <property type="component" value="Unassembled WGS sequence"/>
</dbReference>
<reference evidence="3 4" key="1">
    <citation type="submission" date="2019-06" db="EMBL/GenBank/DDBJ databases">
        <authorList>
            <person name="Palmer J.M."/>
        </authorList>
    </citation>
    <scope>NUCLEOTIDE SEQUENCE [LARGE SCALE GENOMIC DNA]</scope>
    <source>
        <strain evidence="3 4">TWF102</strain>
    </source>
</reference>
<evidence type="ECO:0000259" key="2">
    <source>
        <dbReference type="Pfam" id="PF10441"/>
    </source>
</evidence>
<evidence type="ECO:0000256" key="1">
    <source>
        <dbReference type="SAM" id="MobiDB-lite"/>
    </source>
</evidence>
<evidence type="ECO:0000313" key="4">
    <source>
        <dbReference type="Proteomes" id="UP000475325"/>
    </source>
</evidence>
<dbReference type="InterPro" id="IPR052609">
    <property type="entry name" value="Ribosome_Biogenesis_Reg"/>
</dbReference>
<dbReference type="Pfam" id="PF10441">
    <property type="entry name" value="Urb2"/>
    <property type="match status" value="1"/>
</dbReference>
<dbReference type="GO" id="GO:0042254">
    <property type="term" value="P:ribosome biogenesis"/>
    <property type="evidence" value="ECO:0007669"/>
    <property type="project" value="TreeGrafter"/>
</dbReference>
<dbReference type="GO" id="GO:0005730">
    <property type="term" value="C:nucleolus"/>
    <property type="evidence" value="ECO:0007669"/>
    <property type="project" value="TreeGrafter"/>
</dbReference>
<gene>
    <name evidence="3" type="ORF">TWF102_001556</name>
</gene>
<organism evidence="3 4">
    <name type="scientific">Orbilia oligospora</name>
    <name type="common">Nematode-trapping fungus</name>
    <name type="synonym">Arthrobotrys oligospora</name>
    <dbReference type="NCBI Taxonomy" id="2813651"/>
    <lineage>
        <taxon>Eukaryota</taxon>
        <taxon>Fungi</taxon>
        <taxon>Dikarya</taxon>
        <taxon>Ascomycota</taxon>
        <taxon>Pezizomycotina</taxon>
        <taxon>Orbiliomycetes</taxon>
        <taxon>Orbiliales</taxon>
        <taxon>Orbiliaceae</taxon>
        <taxon>Orbilia</taxon>
    </lineage>
</organism>
<dbReference type="PANTHER" id="PTHR15682">
    <property type="entry name" value="UNHEALTHY RIBOSOME BIOGENESIS PROTEIN 2 HOMOLOG"/>
    <property type="match status" value="1"/>
</dbReference>
<protein>
    <recommendedName>
        <fullName evidence="2">Nucleolar 27S pre-rRNA processing Urb2/Npa2 C-terminal domain-containing protein</fullName>
    </recommendedName>
</protein>
<feature type="domain" description="Nucleolar 27S pre-rRNA processing Urb2/Npa2 C-terminal" evidence="2">
    <location>
        <begin position="1139"/>
        <end position="1368"/>
    </location>
</feature>
<feature type="region of interest" description="Disordered" evidence="1">
    <location>
        <begin position="111"/>
        <end position="146"/>
    </location>
</feature>
<dbReference type="EMBL" id="WIQW01000122">
    <property type="protein sequence ID" value="KAF3081824.1"/>
    <property type="molecule type" value="Genomic_DNA"/>
</dbReference>
<name>A0A7C8MZS6_ORBOL</name>
<dbReference type="InterPro" id="IPR018849">
    <property type="entry name" value="Urb2/Npa2_C"/>
</dbReference>
<sequence>MVLSTASFTKSLRDKSKPLLGLLPTAQSVCRGEVALFFPGKEEWLVEWLVERLEDGTSSDGRLSPDAWNTLYDLLNTPDLNLTAASTTLRKHKFAGIIAKTLSDAVATYSSEEGESISSNNDPEDIEMRDSASSTSSSATEPGSPLLRTTYARANRHRIKREWTRRGQQVEVLLSAMFRVVEYLKVRFEGGSGRDQTNPKRRRLDLTTPIFKFSPETAAELCESYFKLLFIVVQGLGWVDGVVNWTALCQMIWKSCSYGVSDTSKLASLVSGKLLQPMSMILSVPSLPHDIREIIAGFLGHYIFQPISAPKEKRSEFLNTFKPLADAFSDQKSTSIPESIALSLPVILELAIEKADRDYSVKQRRHADGFVSILLSWMLSTTKNHLTAHTEILDIAIRNKVTVEEAALKNSIKLALRQPSDVDWAVLQAVAKIDLDVLLSTEGDTVFDMISGMDTKVYGEGVWRFIQQIVTVSVEARDLESLFERWFTLLGRDAENQTTVWRSDRFQLLMASNVEIGLTQSQIQNVFKKYSSSETIKISLPIVDSILRGVTRIETIDKLGSEGLIILLFNDLNIISPKIEESKGQWQYWRVLLRVLDMWPGLEFSSKIGETKDILIKRTTTLLSGPKLKTDMAKELSILLTVVLVFREHEYIDVEDLEGVLKGITPRIKSTKKLSWDGSFDKISSFPDVAVSFVHTITSRFVTLLRQLDDNLLREFFLSFLREASEATVESNIVSLKSAWSSFVGGDSKVYEDVKVKDVFFTAILEVLRVEKPSGRQLSAILDVFTECPLATLRKSQREGIIDQLFLVAKQTIDPEERRKVLEVMVRLARLSTNSSALATSIGGPNGLYGLFIASDTNLNAITELAKTVIRHLAESRHHEKAEMQLLEAIVLADTLLDKTGATDIRIRAWSHAVVQGVIHIANDDKEDAVKEKIYSLIDKLSAILIRLITDPAKGLETEGGLQQRSLDLEFLEPLVPLVKNRGEKGITDVVPANKVAGLRSRFDSMLLDHIKSSSDRSLIFYARAISTIAGDDGRQATDIAFLLAHKGLYEPFRSSYTSTISRLDPLAIFDLLKYVSDAVFPASSQVLSSFYLILQDILGITVAKKYSDAQLDSQISFIFSQLALAGPACDDFESLRVLLNTTSMLIKDKGLSISQLNIEETLASISITVSSHGPRFTFTMASTDQIFIPTCGIMASILSGQRFRIKNRHGLVTATLEALMNLLFIPRVTGRKKSDTEIHPPWLANAKSWTVTKEAAVSYCRLLTMLCDPSTSSVRMNRKSDNLSSATVAARKAVEPHVPGILKRYINLNLTHHLTPDVRAALTPGLYAMFDVMQESTLRSLNMSLDNPGRVVFKALYEDWSKFGKWVD</sequence>